<evidence type="ECO:0000313" key="3">
    <source>
        <dbReference type="Proteomes" id="UP001286313"/>
    </source>
</evidence>
<feature type="compositionally biased region" description="Basic and acidic residues" evidence="1">
    <location>
        <begin position="1208"/>
        <end position="1222"/>
    </location>
</feature>
<dbReference type="EMBL" id="JAWQEG010000998">
    <property type="protein sequence ID" value="KAK3883312.1"/>
    <property type="molecule type" value="Genomic_DNA"/>
</dbReference>
<dbReference type="Proteomes" id="UP001286313">
    <property type="component" value="Unassembled WGS sequence"/>
</dbReference>
<feature type="compositionally biased region" description="Basic and acidic residues" evidence="1">
    <location>
        <begin position="1030"/>
        <end position="1047"/>
    </location>
</feature>
<feature type="region of interest" description="Disordered" evidence="1">
    <location>
        <begin position="118"/>
        <end position="222"/>
    </location>
</feature>
<name>A0AAE1KTM9_PETCI</name>
<feature type="compositionally biased region" description="Basic residues" evidence="1">
    <location>
        <begin position="1121"/>
        <end position="1130"/>
    </location>
</feature>
<protein>
    <submittedName>
        <fullName evidence="2">Uncharacterized protein</fullName>
    </submittedName>
</protein>
<feature type="compositionally biased region" description="Basic residues" evidence="1">
    <location>
        <begin position="173"/>
        <end position="184"/>
    </location>
</feature>
<evidence type="ECO:0000256" key="1">
    <source>
        <dbReference type="SAM" id="MobiDB-lite"/>
    </source>
</evidence>
<feature type="compositionally biased region" description="Basic and acidic residues" evidence="1">
    <location>
        <begin position="185"/>
        <end position="204"/>
    </location>
</feature>
<keyword evidence="3" id="KW-1185">Reference proteome</keyword>
<feature type="compositionally biased region" description="Basic and acidic residues" evidence="1">
    <location>
        <begin position="1"/>
        <end position="21"/>
    </location>
</feature>
<proteinExistence type="predicted"/>
<feature type="compositionally biased region" description="Basic and acidic residues" evidence="1">
    <location>
        <begin position="151"/>
        <end position="169"/>
    </location>
</feature>
<feature type="compositionally biased region" description="Basic and acidic residues" evidence="1">
    <location>
        <begin position="1099"/>
        <end position="1108"/>
    </location>
</feature>
<feature type="region of interest" description="Disordered" evidence="1">
    <location>
        <begin position="1191"/>
        <end position="1226"/>
    </location>
</feature>
<comment type="caution">
    <text evidence="2">The sequence shown here is derived from an EMBL/GenBank/DDBJ whole genome shotgun (WGS) entry which is preliminary data.</text>
</comment>
<feature type="region of interest" description="Disordered" evidence="1">
    <location>
        <begin position="1"/>
        <end position="26"/>
    </location>
</feature>
<sequence length="1352" mass="155840">MKMMKECRRNVDKRWKTEQGKSESLLKQSDHIPVVAGVKCIKDGAKYERQKHRSTKSELKCYTETKVKYGEDGAKYERQEHRSIKPEGNYYMERDLQNKTKPGKWNWIKTDIQNRTKRIQFPDQSRHHLHSTYHGRETERRSRSYIYEPCRTQRKEVLLRESERRKEYTNNRPQKHRQNHRREPKKFDNQPKYRFHQQEHDRRKYYYGSEPPNRQKKKFEDQRAHRPYQNELLSADNHQANATRTHYQHGRKKQQNYLQEVGSFLSSCRRNIENQKSKHMTKTVQSSRQSEQITSWTKAARVSQQKGHTAQQHSDDPCLLCLVCGHTVRQDDMSSIQSHLYFGQVTCESCGVKISTCSELTRIVNRRTVIKTTEINVVKLANHITEDKSERSPFFTSSSSVSSSTSCTYHSSCSHEVLRWTSDPVRYLREAIQFQKERNIIKRPEMKMEKTIERDILIEMAYYIHTLTPLRYTSPWKSAIRDLNSYVDFVKDNHKKECEERKRFTDPWRMEGGGEKQREINRDEISEEAGEKQKEMTECSKSLRRNYQENAVEIHCGSRSSSSSFCCRDNVHSENDKCMAECKKDQLPKFTNNIGDKTDNVTSSLAINESKEKEGMTPVDTKDQEKKNVCVASDGGKYSSSVHVNNSNVSEESNGNSVHPDKICNEENSMDLDNPIIKDDTNAGSQVKAKVMKTSADKEKSNDNNSSICSGICDMQQNDLIFSSADAMITKRKSNAEDAMEDYSSNKHGAALCENSRIICNEDIREKHIKNSRDADIKENNNNNTAVREMNTNISDTEVIEYCRTTNSTGTHHQGVSGNTNIANGKQDNRNIIGQNNTNANNTNYDEGWDTPITTQDTIVTYYRNRDVVLNAAELENNNRNFVQQLVVEEGIIPESEWTGDVLKREEQELKDDIVGKTAAEERNGYVLAFSIRTNLDGTTSVVDKDEEVVLIEGWEESEPIVLEVDLEEGYEKFSALLMEDAELIVSSTVASEKDIVLNTVAECLTLNKHPGALTDGREEGLNNSSQHSQEYKRKICKNRSIEKDYSQDSEQSTDDLHHKENGGVVISAKKKRKNIDNLGKIIEEPPHGQTKRRIYNLRRKEELKSGSDAEESEMQNNRKYNLRQRKSRRSLFSSTTSPLSPLHFSGINNSNSKSKELTHQITNTVDRDALLSDYSRLRYHTLSIPVNSDKVQLRKKRKKEQGGGQQDSKKLKENQRRENNTRKLVKSGRDLNVPFSSSPSLLSEQHRYVVRVPADGNYYVVRYPTKPVPTECPMCHFKIFPAMFAYDPFTSLATLRCFGCPVTIYVTQEPSDGFPVPEVVFSGSEEPITTTVTPMYKPRPARFQKYKEFLS</sequence>
<evidence type="ECO:0000313" key="2">
    <source>
        <dbReference type="EMBL" id="KAK3883312.1"/>
    </source>
</evidence>
<accession>A0AAE1KTM9</accession>
<feature type="region of interest" description="Disordered" evidence="1">
    <location>
        <begin position="1012"/>
        <end position="1069"/>
    </location>
</feature>
<organism evidence="2 3">
    <name type="scientific">Petrolisthes cinctipes</name>
    <name type="common">Flat porcelain crab</name>
    <dbReference type="NCBI Taxonomy" id="88211"/>
    <lineage>
        <taxon>Eukaryota</taxon>
        <taxon>Metazoa</taxon>
        <taxon>Ecdysozoa</taxon>
        <taxon>Arthropoda</taxon>
        <taxon>Crustacea</taxon>
        <taxon>Multicrustacea</taxon>
        <taxon>Malacostraca</taxon>
        <taxon>Eumalacostraca</taxon>
        <taxon>Eucarida</taxon>
        <taxon>Decapoda</taxon>
        <taxon>Pleocyemata</taxon>
        <taxon>Anomura</taxon>
        <taxon>Galatheoidea</taxon>
        <taxon>Porcellanidae</taxon>
        <taxon>Petrolisthes</taxon>
    </lineage>
</organism>
<gene>
    <name evidence="2" type="ORF">Pcinc_012348</name>
</gene>
<feature type="compositionally biased region" description="Low complexity" evidence="1">
    <location>
        <begin position="1131"/>
        <end position="1146"/>
    </location>
</feature>
<reference evidence="2" key="1">
    <citation type="submission" date="2023-10" db="EMBL/GenBank/DDBJ databases">
        <title>Genome assemblies of two species of porcelain crab, Petrolisthes cinctipes and Petrolisthes manimaculis (Anomura: Porcellanidae).</title>
        <authorList>
            <person name="Angst P."/>
        </authorList>
    </citation>
    <scope>NUCLEOTIDE SEQUENCE</scope>
    <source>
        <strain evidence="2">PB745_01</strain>
        <tissue evidence="2">Gill</tissue>
    </source>
</reference>
<feature type="region of interest" description="Disordered" evidence="1">
    <location>
        <begin position="1082"/>
        <end position="1153"/>
    </location>
</feature>